<feature type="compositionally biased region" description="Acidic residues" evidence="4">
    <location>
        <begin position="16"/>
        <end position="43"/>
    </location>
</feature>
<feature type="region of interest" description="Disordered" evidence="4">
    <location>
        <begin position="114"/>
        <end position="145"/>
    </location>
</feature>
<evidence type="ECO:0000256" key="3">
    <source>
        <dbReference type="ARBA" id="ARBA00022833"/>
    </source>
</evidence>
<evidence type="ECO:0000313" key="6">
    <source>
        <dbReference type="EMBL" id="CAG8547690.1"/>
    </source>
</evidence>
<dbReference type="SMART" id="SM00614">
    <property type="entry name" value="ZnF_BED"/>
    <property type="match status" value="1"/>
</dbReference>
<dbReference type="EMBL" id="CAJVPQ010001358">
    <property type="protein sequence ID" value="CAG8547690.1"/>
    <property type="molecule type" value="Genomic_DNA"/>
</dbReference>
<name>A0A9N9B003_9GLOM</name>
<keyword evidence="7" id="KW-1185">Reference proteome</keyword>
<dbReference type="GO" id="GO:0008270">
    <property type="term" value="F:zinc ion binding"/>
    <property type="evidence" value="ECO:0007669"/>
    <property type="project" value="UniProtKB-KW"/>
</dbReference>
<dbReference type="GO" id="GO:0003677">
    <property type="term" value="F:DNA binding"/>
    <property type="evidence" value="ECO:0007669"/>
    <property type="project" value="InterPro"/>
</dbReference>
<dbReference type="Proteomes" id="UP000789570">
    <property type="component" value="Unassembled WGS sequence"/>
</dbReference>
<dbReference type="AlphaFoldDB" id="A0A9N9B003"/>
<keyword evidence="2" id="KW-0863">Zinc-finger</keyword>
<keyword evidence="1" id="KW-0479">Metal-binding</keyword>
<dbReference type="InterPro" id="IPR003656">
    <property type="entry name" value="Znf_BED"/>
</dbReference>
<feature type="domain" description="BED-type" evidence="5">
    <location>
        <begin position="67"/>
        <end position="107"/>
    </location>
</feature>
<dbReference type="Pfam" id="PF02892">
    <property type="entry name" value="zf-BED"/>
    <property type="match status" value="1"/>
</dbReference>
<feature type="compositionally biased region" description="Basic and acidic residues" evidence="4">
    <location>
        <begin position="119"/>
        <end position="145"/>
    </location>
</feature>
<evidence type="ECO:0000256" key="1">
    <source>
        <dbReference type="ARBA" id="ARBA00022723"/>
    </source>
</evidence>
<evidence type="ECO:0000259" key="5">
    <source>
        <dbReference type="Pfam" id="PF02892"/>
    </source>
</evidence>
<reference evidence="6" key="1">
    <citation type="submission" date="2021-06" db="EMBL/GenBank/DDBJ databases">
        <authorList>
            <person name="Kallberg Y."/>
            <person name="Tangrot J."/>
            <person name="Rosling A."/>
        </authorList>
    </citation>
    <scope>NUCLEOTIDE SEQUENCE</scope>
    <source>
        <strain evidence="6">UK204</strain>
    </source>
</reference>
<evidence type="ECO:0000256" key="4">
    <source>
        <dbReference type="SAM" id="MobiDB-lite"/>
    </source>
</evidence>
<sequence length="145" mass="16551">MSNKGDEKDSDVDSKDNDDEVDGEADGEVNLDDDGEVDLDDDGEINLDGSTAGSILHFNFRKKARSSAVWKFFDDNLPGKSEKLVCKKCKQEFSKGTSVSTLRRYLNSHSINIPKKQRTLHEYRNDPHPQIEQERRDKAMQKDQF</sequence>
<gene>
    <name evidence="6" type="ORF">FCALED_LOCUS5957</name>
</gene>
<comment type="caution">
    <text evidence="6">The sequence shown here is derived from an EMBL/GenBank/DDBJ whole genome shotgun (WGS) entry which is preliminary data.</text>
</comment>
<accession>A0A9N9B003</accession>
<protein>
    <submittedName>
        <fullName evidence="6">9584_t:CDS:1</fullName>
    </submittedName>
</protein>
<evidence type="ECO:0000313" key="7">
    <source>
        <dbReference type="Proteomes" id="UP000789570"/>
    </source>
</evidence>
<keyword evidence="3" id="KW-0862">Zinc</keyword>
<dbReference type="OrthoDB" id="2435782at2759"/>
<organism evidence="6 7">
    <name type="scientific">Funneliformis caledonium</name>
    <dbReference type="NCBI Taxonomy" id="1117310"/>
    <lineage>
        <taxon>Eukaryota</taxon>
        <taxon>Fungi</taxon>
        <taxon>Fungi incertae sedis</taxon>
        <taxon>Mucoromycota</taxon>
        <taxon>Glomeromycotina</taxon>
        <taxon>Glomeromycetes</taxon>
        <taxon>Glomerales</taxon>
        <taxon>Glomeraceae</taxon>
        <taxon>Funneliformis</taxon>
    </lineage>
</organism>
<evidence type="ECO:0000256" key="2">
    <source>
        <dbReference type="ARBA" id="ARBA00022771"/>
    </source>
</evidence>
<feature type="compositionally biased region" description="Basic and acidic residues" evidence="4">
    <location>
        <begin position="1"/>
        <end position="15"/>
    </location>
</feature>
<feature type="region of interest" description="Disordered" evidence="4">
    <location>
        <begin position="1"/>
        <end position="43"/>
    </location>
</feature>
<proteinExistence type="predicted"/>